<dbReference type="InterPro" id="IPR011146">
    <property type="entry name" value="HIT-like"/>
</dbReference>
<dbReference type="PROSITE" id="PS51084">
    <property type="entry name" value="HIT_2"/>
    <property type="match status" value="1"/>
</dbReference>
<evidence type="ECO:0000256" key="1">
    <source>
        <dbReference type="PIRSR" id="PIRSR601310-1"/>
    </source>
</evidence>
<keyword evidence="6" id="KW-1185">Reference proteome</keyword>
<comment type="caution">
    <text evidence="5">The sequence shown here is derived from an EMBL/GenBank/DDBJ whole genome shotgun (WGS) entry which is preliminary data.</text>
</comment>
<dbReference type="EMBL" id="VKKG01000008">
    <property type="protein sequence ID" value="TRY16624.1"/>
    <property type="molecule type" value="Genomic_DNA"/>
</dbReference>
<evidence type="ECO:0000256" key="2">
    <source>
        <dbReference type="PIRSR" id="PIRSR601310-3"/>
    </source>
</evidence>
<dbReference type="GO" id="GO:0009117">
    <property type="term" value="P:nucleotide metabolic process"/>
    <property type="evidence" value="ECO:0007669"/>
    <property type="project" value="TreeGrafter"/>
</dbReference>
<dbReference type="PRINTS" id="PR00332">
    <property type="entry name" value="HISTRIAD"/>
</dbReference>
<reference evidence="5 6" key="1">
    <citation type="submission" date="2019-07" db="EMBL/GenBank/DDBJ databases">
        <authorList>
            <person name="Zhou L.-Y."/>
        </authorList>
    </citation>
    <scope>NUCLEOTIDE SEQUENCE [LARGE SCALE GENOMIC DNA]</scope>
    <source>
        <strain evidence="5 6">YIM 101269</strain>
    </source>
</reference>
<accession>A0A553JW03</accession>
<dbReference type="AlphaFoldDB" id="A0A553JW03"/>
<sequence>MTESDCLFCRIVSGEIPSKQIHSDDASVTFLDISPWQEGHALVIPRRHVADALADESVLAELAPAVVAVGNLLKERLGASACNILTNAGADSGQEVFHAHVHVIPRYADNPGIANLRGPVESDLDEVHARITGKGR</sequence>
<evidence type="ECO:0000313" key="5">
    <source>
        <dbReference type="EMBL" id="TRY16624.1"/>
    </source>
</evidence>
<dbReference type="OrthoDB" id="9784774at2"/>
<dbReference type="InterPro" id="IPR001310">
    <property type="entry name" value="Histidine_triad_HIT"/>
</dbReference>
<feature type="domain" description="HIT" evidence="4">
    <location>
        <begin position="7"/>
        <end position="113"/>
    </location>
</feature>
<dbReference type="PANTHER" id="PTHR46648:SF1">
    <property type="entry name" value="ADENOSINE 5'-MONOPHOSPHORAMIDASE HNT1"/>
    <property type="match status" value="1"/>
</dbReference>
<dbReference type="SUPFAM" id="SSF54197">
    <property type="entry name" value="HIT-like"/>
    <property type="match status" value="1"/>
</dbReference>
<protein>
    <submittedName>
        <fullName evidence="5">HIT domain-containing protein</fullName>
    </submittedName>
</protein>
<dbReference type="Proteomes" id="UP000317638">
    <property type="component" value="Unassembled WGS sequence"/>
</dbReference>
<gene>
    <name evidence="5" type="ORF">FOJ82_15680</name>
</gene>
<organism evidence="5 6">
    <name type="scientific">Tessaracoccus rhinocerotis</name>
    <dbReference type="NCBI Taxonomy" id="1689449"/>
    <lineage>
        <taxon>Bacteria</taxon>
        <taxon>Bacillati</taxon>
        <taxon>Actinomycetota</taxon>
        <taxon>Actinomycetes</taxon>
        <taxon>Propionibacteriales</taxon>
        <taxon>Propionibacteriaceae</taxon>
        <taxon>Tessaracoccus</taxon>
    </lineage>
</organism>
<dbReference type="RefSeq" id="WP_143939441.1">
    <property type="nucleotide sequence ID" value="NZ_VKKG01000008.1"/>
</dbReference>
<evidence type="ECO:0000259" key="4">
    <source>
        <dbReference type="PROSITE" id="PS51084"/>
    </source>
</evidence>
<evidence type="ECO:0000256" key="3">
    <source>
        <dbReference type="PROSITE-ProRule" id="PRU00464"/>
    </source>
</evidence>
<name>A0A553JW03_9ACTN</name>
<dbReference type="Pfam" id="PF01230">
    <property type="entry name" value="HIT"/>
    <property type="match status" value="1"/>
</dbReference>
<evidence type="ECO:0000313" key="6">
    <source>
        <dbReference type="Proteomes" id="UP000317638"/>
    </source>
</evidence>
<dbReference type="GO" id="GO:0003824">
    <property type="term" value="F:catalytic activity"/>
    <property type="evidence" value="ECO:0007669"/>
    <property type="project" value="InterPro"/>
</dbReference>
<dbReference type="PANTHER" id="PTHR46648">
    <property type="entry name" value="HIT FAMILY PROTEIN 1"/>
    <property type="match status" value="1"/>
</dbReference>
<feature type="active site" description="Tele-AMP-histidine intermediate" evidence="1">
    <location>
        <position position="100"/>
    </location>
</feature>
<proteinExistence type="predicted"/>
<dbReference type="Gene3D" id="3.30.428.10">
    <property type="entry name" value="HIT-like"/>
    <property type="match status" value="1"/>
</dbReference>
<dbReference type="InterPro" id="IPR036265">
    <property type="entry name" value="HIT-like_sf"/>
</dbReference>
<feature type="short sequence motif" description="Histidine triad motif" evidence="2 3">
    <location>
        <begin position="98"/>
        <end position="102"/>
    </location>
</feature>